<dbReference type="PROSITE" id="PS51318">
    <property type="entry name" value="TAT"/>
    <property type="match status" value="1"/>
</dbReference>
<dbReference type="EMBL" id="JAEUAK010000004">
    <property type="protein sequence ID" value="MBW9053437.1"/>
    <property type="molecule type" value="Genomic_DNA"/>
</dbReference>
<gene>
    <name evidence="1" type="ORF">JNB85_13565</name>
</gene>
<evidence type="ECO:0000313" key="2">
    <source>
        <dbReference type="Proteomes" id="UP000717752"/>
    </source>
</evidence>
<dbReference type="Proteomes" id="UP000717752">
    <property type="component" value="Unassembled WGS sequence"/>
</dbReference>
<dbReference type="InterPro" id="IPR006311">
    <property type="entry name" value="TAT_signal"/>
</dbReference>
<sequence length="284" mass="31063">MPNATIQAAAEGMPNTTRRNLLIGLATASTAAAVAVASKAHAVEAAPEAQAENPELIAAYDTFYSACTELKNALSDAEWLADEWRHRWPLAPEELLLNAGAQHPYTAGALIERDIIGRPLLRETSPITKRLSRNFRERTRKTCFTLLTADKARELLSRWEQSEPRGRTEKSLSRNIAFRREAIADCKRDIDIAEQYEAETARIRKEAGADAAMLRVEEADRAVDAAAAEVSLFPAYTVAGVGLKAAALSVSAHRIIKECAEDKGPIGQFIRLAQSVRDLSEARA</sequence>
<protein>
    <recommendedName>
        <fullName evidence="3">Twin-arginine translocation signal domain-containing protein</fullName>
    </recommendedName>
</protein>
<keyword evidence="2" id="KW-1185">Reference proteome</keyword>
<comment type="caution">
    <text evidence="1">The sequence shown here is derived from an EMBL/GenBank/DDBJ whole genome shotgun (WGS) entry which is preliminary data.</text>
</comment>
<proteinExistence type="predicted"/>
<evidence type="ECO:0008006" key="3">
    <source>
        <dbReference type="Google" id="ProtNLM"/>
    </source>
</evidence>
<evidence type="ECO:0000313" key="1">
    <source>
        <dbReference type="EMBL" id="MBW9053437.1"/>
    </source>
</evidence>
<organism evidence="1 2">
    <name type="scientific">Rhizobium mesosinicum</name>
    <dbReference type="NCBI Taxonomy" id="335017"/>
    <lineage>
        <taxon>Bacteria</taxon>
        <taxon>Pseudomonadati</taxon>
        <taxon>Pseudomonadota</taxon>
        <taxon>Alphaproteobacteria</taxon>
        <taxon>Hyphomicrobiales</taxon>
        <taxon>Rhizobiaceae</taxon>
        <taxon>Rhizobium/Agrobacterium group</taxon>
        <taxon>Rhizobium</taxon>
    </lineage>
</organism>
<accession>A0ABS7GU04</accession>
<reference evidence="1 2" key="1">
    <citation type="journal article" date="2021" name="MBio">
        <title>Poor Competitiveness of Bradyrhizobium in Pigeon Pea Root Colonization in Indian Soils.</title>
        <authorList>
            <person name="Chalasani D."/>
            <person name="Basu A."/>
            <person name="Pullabhotla S.V.S.R.N."/>
            <person name="Jorrin B."/>
            <person name="Neal A.L."/>
            <person name="Poole P.S."/>
            <person name="Podile A.R."/>
            <person name="Tkacz A."/>
        </authorList>
    </citation>
    <scope>NUCLEOTIDE SEQUENCE [LARGE SCALE GENOMIC DNA]</scope>
    <source>
        <strain evidence="1 2">HU56</strain>
    </source>
</reference>
<name>A0ABS7GU04_9HYPH</name>